<proteinExistence type="predicted"/>
<name>A0AAU9I990_9CILI</name>
<accession>A0AAU9I990</accession>
<keyword evidence="2" id="KW-1185">Reference proteome</keyword>
<dbReference type="Proteomes" id="UP001162131">
    <property type="component" value="Unassembled WGS sequence"/>
</dbReference>
<gene>
    <name evidence="1" type="ORF">BSTOLATCC_MIC2745</name>
</gene>
<protein>
    <submittedName>
        <fullName evidence="1">Uncharacterized protein</fullName>
    </submittedName>
</protein>
<sequence length="89" mass="10711">MSFKQKNLEKHLIRSHYALWDLHLILLFLTTLIRSSLHWEILLFCTIKDLETVWINGNLDVKRRRLLIPTRNSREPCLRTLLKNQSESK</sequence>
<organism evidence="1 2">
    <name type="scientific">Blepharisma stoltei</name>
    <dbReference type="NCBI Taxonomy" id="1481888"/>
    <lineage>
        <taxon>Eukaryota</taxon>
        <taxon>Sar</taxon>
        <taxon>Alveolata</taxon>
        <taxon>Ciliophora</taxon>
        <taxon>Postciliodesmatophora</taxon>
        <taxon>Heterotrichea</taxon>
        <taxon>Heterotrichida</taxon>
        <taxon>Blepharismidae</taxon>
        <taxon>Blepharisma</taxon>
    </lineage>
</organism>
<reference evidence="1" key="1">
    <citation type="submission" date="2021-09" db="EMBL/GenBank/DDBJ databases">
        <authorList>
            <consortium name="AG Swart"/>
            <person name="Singh M."/>
            <person name="Singh A."/>
            <person name="Seah K."/>
            <person name="Emmerich C."/>
        </authorList>
    </citation>
    <scope>NUCLEOTIDE SEQUENCE</scope>
    <source>
        <strain evidence="1">ATCC30299</strain>
    </source>
</reference>
<evidence type="ECO:0000313" key="1">
    <source>
        <dbReference type="EMBL" id="CAG9311041.1"/>
    </source>
</evidence>
<dbReference type="EMBL" id="CAJZBQ010000003">
    <property type="protein sequence ID" value="CAG9311041.1"/>
    <property type="molecule type" value="Genomic_DNA"/>
</dbReference>
<comment type="caution">
    <text evidence="1">The sequence shown here is derived from an EMBL/GenBank/DDBJ whole genome shotgun (WGS) entry which is preliminary data.</text>
</comment>
<dbReference type="AlphaFoldDB" id="A0AAU9I990"/>
<evidence type="ECO:0000313" key="2">
    <source>
        <dbReference type="Proteomes" id="UP001162131"/>
    </source>
</evidence>